<dbReference type="AlphaFoldDB" id="K1Q4P3"/>
<accession>K1Q4P3</accession>
<organism evidence="1">
    <name type="scientific">Magallana gigas</name>
    <name type="common">Pacific oyster</name>
    <name type="synonym">Crassostrea gigas</name>
    <dbReference type="NCBI Taxonomy" id="29159"/>
    <lineage>
        <taxon>Eukaryota</taxon>
        <taxon>Metazoa</taxon>
        <taxon>Spiralia</taxon>
        <taxon>Lophotrochozoa</taxon>
        <taxon>Mollusca</taxon>
        <taxon>Bivalvia</taxon>
        <taxon>Autobranchia</taxon>
        <taxon>Pteriomorphia</taxon>
        <taxon>Ostreida</taxon>
        <taxon>Ostreoidea</taxon>
        <taxon>Ostreidae</taxon>
        <taxon>Magallana</taxon>
    </lineage>
</organism>
<dbReference type="HOGENOM" id="CLU_2280134_0_0_1"/>
<evidence type="ECO:0000313" key="1">
    <source>
        <dbReference type="EMBL" id="EKC31522.1"/>
    </source>
</evidence>
<protein>
    <submittedName>
        <fullName evidence="1">Uncharacterized protein</fullName>
    </submittedName>
</protein>
<dbReference type="EMBL" id="JH816755">
    <property type="protein sequence ID" value="EKC31522.1"/>
    <property type="molecule type" value="Genomic_DNA"/>
</dbReference>
<dbReference type="InParanoid" id="K1Q4P3"/>
<reference evidence="1" key="1">
    <citation type="journal article" date="2012" name="Nature">
        <title>The oyster genome reveals stress adaptation and complexity of shell formation.</title>
        <authorList>
            <person name="Zhang G."/>
            <person name="Fang X."/>
            <person name="Guo X."/>
            <person name="Li L."/>
            <person name="Luo R."/>
            <person name="Xu F."/>
            <person name="Yang P."/>
            <person name="Zhang L."/>
            <person name="Wang X."/>
            <person name="Qi H."/>
            <person name="Xiong Z."/>
            <person name="Que H."/>
            <person name="Xie Y."/>
            <person name="Holland P.W."/>
            <person name="Paps J."/>
            <person name="Zhu Y."/>
            <person name="Wu F."/>
            <person name="Chen Y."/>
            <person name="Wang J."/>
            <person name="Peng C."/>
            <person name="Meng J."/>
            <person name="Yang L."/>
            <person name="Liu J."/>
            <person name="Wen B."/>
            <person name="Zhang N."/>
            <person name="Huang Z."/>
            <person name="Zhu Q."/>
            <person name="Feng Y."/>
            <person name="Mount A."/>
            <person name="Hedgecock D."/>
            <person name="Xu Z."/>
            <person name="Liu Y."/>
            <person name="Domazet-Loso T."/>
            <person name="Du Y."/>
            <person name="Sun X."/>
            <person name="Zhang S."/>
            <person name="Liu B."/>
            <person name="Cheng P."/>
            <person name="Jiang X."/>
            <person name="Li J."/>
            <person name="Fan D."/>
            <person name="Wang W."/>
            <person name="Fu W."/>
            <person name="Wang T."/>
            <person name="Wang B."/>
            <person name="Zhang J."/>
            <person name="Peng Z."/>
            <person name="Li Y."/>
            <person name="Li N."/>
            <person name="Wang J."/>
            <person name="Chen M."/>
            <person name="He Y."/>
            <person name="Tan F."/>
            <person name="Song X."/>
            <person name="Zheng Q."/>
            <person name="Huang R."/>
            <person name="Yang H."/>
            <person name="Du X."/>
            <person name="Chen L."/>
            <person name="Yang M."/>
            <person name="Gaffney P.M."/>
            <person name="Wang S."/>
            <person name="Luo L."/>
            <person name="She Z."/>
            <person name="Ming Y."/>
            <person name="Huang W."/>
            <person name="Zhang S."/>
            <person name="Huang B."/>
            <person name="Zhang Y."/>
            <person name="Qu T."/>
            <person name="Ni P."/>
            <person name="Miao G."/>
            <person name="Wang J."/>
            <person name="Wang Q."/>
            <person name="Steinberg C.E."/>
            <person name="Wang H."/>
            <person name="Li N."/>
            <person name="Qian L."/>
            <person name="Zhang G."/>
            <person name="Li Y."/>
            <person name="Yang H."/>
            <person name="Liu X."/>
            <person name="Wang J."/>
            <person name="Yin Y."/>
            <person name="Wang J."/>
        </authorList>
    </citation>
    <scope>NUCLEOTIDE SEQUENCE [LARGE SCALE GENOMIC DNA]</scope>
    <source>
        <strain evidence="1">05x7-T-G4-1.051#20</strain>
    </source>
</reference>
<gene>
    <name evidence="1" type="ORF">CGI_10027633</name>
</gene>
<sequence>MVKSPWDPGLYSVDDTTRKFQAWASHLSSHSCRDLFGMNMIFVQSRIRVLSLLEALEFLSVGFTRDQYTAGQQETPKQLFSDKKSSVGTLMDAVASLYLHYT</sequence>
<name>K1Q4P3_MAGGI</name>
<proteinExistence type="predicted"/>